<keyword evidence="3" id="KW-1185">Reference proteome</keyword>
<dbReference type="InterPro" id="IPR041698">
    <property type="entry name" value="Methyltransf_25"/>
</dbReference>
<dbReference type="EMBL" id="FMWG01000004">
    <property type="protein sequence ID" value="SCZ61694.1"/>
    <property type="molecule type" value="Genomic_DNA"/>
</dbReference>
<name>A0A1G5QIR0_9RHOB</name>
<sequence length="246" mass="28110">MNQNVEFYNHLADFYDQIHGDRSLEIAFYQEQASNAQSILEVPVGSGVLAQALCRQDRRVVGVDLSEEMLVKARSLTKEAEFVKGDMCAFDLNETFDLVLCPLNSFMHLCTEDQALAALTCFKEHCSANGKVIVSIDQVALEYMPKKFEGIRAQFKDKTSDSNITVLEKTKFDRKTNIMNVQWSAFDDETRDLKATSSYDNRFYSNLEIRKYLEKVGLRVIADYGDYEKNERTNISSRQILISECA</sequence>
<evidence type="ECO:0000313" key="2">
    <source>
        <dbReference type="EMBL" id="SCZ61694.1"/>
    </source>
</evidence>
<protein>
    <submittedName>
        <fullName evidence="2">Methyltransferase domain-containing protein</fullName>
    </submittedName>
</protein>
<dbReference type="CDD" id="cd02440">
    <property type="entry name" value="AdoMet_MTases"/>
    <property type="match status" value="1"/>
</dbReference>
<dbReference type="Proteomes" id="UP000198767">
    <property type="component" value="Unassembled WGS sequence"/>
</dbReference>
<evidence type="ECO:0000313" key="3">
    <source>
        <dbReference type="Proteomes" id="UP000198767"/>
    </source>
</evidence>
<dbReference type="RefSeq" id="WP_090218058.1">
    <property type="nucleotide sequence ID" value="NZ_FMWG01000004.1"/>
</dbReference>
<dbReference type="STRING" id="1156985.SAMN04488118_104276"/>
<dbReference type="Gene3D" id="3.40.50.150">
    <property type="entry name" value="Vaccinia Virus protein VP39"/>
    <property type="match status" value="1"/>
</dbReference>
<proteinExistence type="predicted"/>
<keyword evidence="2" id="KW-0489">Methyltransferase</keyword>
<dbReference type="Pfam" id="PF13649">
    <property type="entry name" value="Methyltransf_25"/>
    <property type="match status" value="1"/>
</dbReference>
<gene>
    <name evidence="2" type="ORF">SAMN04488118_104276</name>
</gene>
<keyword evidence="2" id="KW-0808">Transferase</keyword>
<reference evidence="2 3" key="1">
    <citation type="submission" date="2016-10" db="EMBL/GenBank/DDBJ databases">
        <authorList>
            <person name="de Groot N.N."/>
        </authorList>
    </citation>
    <scope>NUCLEOTIDE SEQUENCE [LARGE SCALE GENOMIC DNA]</scope>
    <source>
        <strain evidence="2 3">U95</strain>
    </source>
</reference>
<accession>A0A1G5QIR0</accession>
<evidence type="ECO:0000259" key="1">
    <source>
        <dbReference type="Pfam" id="PF13649"/>
    </source>
</evidence>
<dbReference type="SUPFAM" id="SSF53335">
    <property type="entry name" value="S-adenosyl-L-methionine-dependent methyltransferases"/>
    <property type="match status" value="1"/>
</dbReference>
<dbReference type="Gene3D" id="2.20.130.10">
    <property type="entry name" value="CAC2371-like domains"/>
    <property type="match status" value="1"/>
</dbReference>
<feature type="domain" description="Methyltransferase" evidence="1">
    <location>
        <begin position="39"/>
        <end position="130"/>
    </location>
</feature>
<dbReference type="AlphaFoldDB" id="A0A1G5QIR0"/>
<dbReference type="GO" id="GO:0032259">
    <property type="term" value="P:methylation"/>
    <property type="evidence" value="ECO:0007669"/>
    <property type="project" value="UniProtKB-KW"/>
</dbReference>
<dbReference type="InterPro" id="IPR029063">
    <property type="entry name" value="SAM-dependent_MTases_sf"/>
</dbReference>
<dbReference type="GO" id="GO:0008168">
    <property type="term" value="F:methyltransferase activity"/>
    <property type="evidence" value="ECO:0007669"/>
    <property type="project" value="UniProtKB-KW"/>
</dbReference>
<organism evidence="2 3">
    <name type="scientific">Epibacterium ulvae</name>
    <dbReference type="NCBI Taxonomy" id="1156985"/>
    <lineage>
        <taxon>Bacteria</taxon>
        <taxon>Pseudomonadati</taxon>
        <taxon>Pseudomonadota</taxon>
        <taxon>Alphaproteobacteria</taxon>
        <taxon>Rhodobacterales</taxon>
        <taxon>Roseobacteraceae</taxon>
        <taxon>Epibacterium</taxon>
    </lineage>
</organism>
<dbReference type="OrthoDB" id="9765084at2"/>